<feature type="transmembrane region" description="Helical" evidence="1">
    <location>
        <begin position="390"/>
        <end position="409"/>
    </location>
</feature>
<reference evidence="2 3" key="2">
    <citation type="journal article" date="2011" name="PLoS Genet.">
        <title>Caenorhabditis briggsae recombinant inbred line genotypes reveal inter-strain incompatibility and the evolution of recombination.</title>
        <authorList>
            <person name="Ross J.A."/>
            <person name="Koboldt D.C."/>
            <person name="Staisch J.E."/>
            <person name="Chamberlin H.M."/>
            <person name="Gupta B.P."/>
            <person name="Miller R.D."/>
            <person name="Baird S.E."/>
            <person name="Haag E.S."/>
        </authorList>
    </citation>
    <scope>NUCLEOTIDE SEQUENCE [LARGE SCALE GENOMIC DNA]</scope>
    <source>
        <strain evidence="2 3">AF16</strain>
    </source>
</reference>
<evidence type="ECO:0000313" key="3">
    <source>
        <dbReference type="Proteomes" id="UP000008549"/>
    </source>
</evidence>
<dbReference type="PANTHER" id="PTHR46891">
    <property type="entry name" value="SERPENTINE RECEPTOR, CLASS H-RELATED"/>
    <property type="match status" value="1"/>
</dbReference>
<evidence type="ECO:0000313" key="4">
    <source>
        <dbReference type="WormBase" id="CBG06161"/>
    </source>
</evidence>
<feature type="transmembrane region" description="Helical" evidence="1">
    <location>
        <begin position="508"/>
        <end position="531"/>
    </location>
</feature>
<protein>
    <submittedName>
        <fullName evidence="2">Protein CBR-SRH-27</fullName>
    </submittedName>
</protein>
<accession>A8X0S3</accession>
<feature type="transmembrane region" description="Helical" evidence="1">
    <location>
        <begin position="219"/>
        <end position="246"/>
    </location>
</feature>
<dbReference type="InterPro" id="IPR019422">
    <property type="entry name" value="7TM_GPCR_serpentine_rcpt_Srh"/>
</dbReference>
<feature type="transmembrane region" description="Helical" evidence="1">
    <location>
        <begin position="298"/>
        <end position="321"/>
    </location>
</feature>
<evidence type="ECO:0000256" key="1">
    <source>
        <dbReference type="SAM" id="Phobius"/>
    </source>
</evidence>
<keyword evidence="1" id="KW-0812">Transmembrane</keyword>
<dbReference type="AlphaFoldDB" id="A8X0S3"/>
<feature type="transmembrane region" description="Helical" evidence="1">
    <location>
        <begin position="465"/>
        <end position="488"/>
    </location>
</feature>
<feature type="transmembrane region" description="Helical" evidence="1">
    <location>
        <begin position="160"/>
        <end position="180"/>
    </location>
</feature>
<reference evidence="2 3" key="1">
    <citation type="journal article" date="2003" name="PLoS Biol.">
        <title>The genome sequence of Caenorhabditis briggsae: a platform for comparative genomics.</title>
        <authorList>
            <person name="Stein L.D."/>
            <person name="Bao Z."/>
            <person name="Blasiar D."/>
            <person name="Blumenthal T."/>
            <person name="Brent M.R."/>
            <person name="Chen N."/>
            <person name="Chinwalla A."/>
            <person name="Clarke L."/>
            <person name="Clee C."/>
            <person name="Coghlan A."/>
            <person name="Coulson A."/>
            <person name="D'Eustachio P."/>
            <person name="Fitch D.H."/>
            <person name="Fulton L.A."/>
            <person name="Fulton R.E."/>
            <person name="Griffiths-Jones S."/>
            <person name="Harris T.W."/>
            <person name="Hillier L.W."/>
            <person name="Kamath R."/>
            <person name="Kuwabara P.E."/>
            <person name="Mardis E.R."/>
            <person name="Marra M.A."/>
            <person name="Miner T.L."/>
            <person name="Minx P."/>
            <person name="Mullikin J.C."/>
            <person name="Plumb R.W."/>
            <person name="Rogers J."/>
            <person name="Schein J.E."/>
            <person name="Sohrmann M."/>
            <person name="Spieth J."/>
            <person name="Stajich J.E."/>
            <person name="Wei C."/>
            <person name="Willey D."/>
            <person name="Wilson R.K."/>
            <person name="Durbin R."/>
            <person name="Waterston R.H."/>
        </authorList>
    </citation>
    <scope>NUCLEOTIDE SEQUENCE [LARGE SCALE GENOMIC DNA]</scope>
    <source>
        <strain evidence="2 3">AF16</strain>
    </source>
</reference>
<organism evidence="2 3">
    <name type="scientific">Caenorhabditis briggsae</name>
    <dbReference type="NCBI Taxonomy" id="6238"/>
    <lineage>
        <taxon>Eukaryota</taxon>
        <taxon>Metazoa</taxon>
        <taxon>Ecdysozoa</taxon>
        <taxon>Nematoda</taxon>
        <taxon>Chromadorea</taxon>
        <taxon>Rhabditida</taxon>
        <taxon>Rhabditina</taxon>
        <taxon>Rhabditomorpha</taxon>
        <taxon>Rhabditoidea</taxon>
        <taxon>Rhabditidae</taxon>
        <taxon>Peloderinae</taxon>
        <taxon>Caenorhabditis</taxon>
    </lineage>
</organism>
<dbReference type="CTD" id="8575397"/>
<dbReference type="eggNOG" id="ENOG502TD55">
    <property type="taxonomic scope" value="Eukaryota"/>
</dbReference>
<sequence>MASQFLSFSKTNYQFLPDNESYYEFYKEQEELNGYYKTLCHFTPFFTIPIYAEAFYCIVYKCKQFSPKYVQLLTVHTFLHLFAEVYWTVLLLPCVNLPTIGVSAEGFLSVLKVSASWQIFFMCGLLQIGTATMIHLLIYRLKFAVPSHAANSQCVKFSAVAANLFYYCTAILCTCALGFMDEDQLVAKNRILKKYLVPHPNLWDVRFVSTDKENPTFLYYLYITVGEITILIINIIAVPTISFHYLSANRTEKSDRLARAHRQTLQVLVFQLAIHCLFHLLPLICFTISAIFRIKNVFVLSVGAYIWALHGAACTLALILANKPFRITVKEHLKYVFCCLCCEPATKQPSIGLRRESTQMLDTCTHMYPYLGHRFQCCCIKAIVVEGPSVSCFFLRRIFLLLLMASSFLPDNESYYEFYKEQEELNGYYKTLCHFTPFFTIPIYAEAFYCIVYKCKQFNSKYVQILKVHTFLHFLAEIYWTVLLLPVICLRSIGVSAEGFLSVLKVSASWQIFVMCGLLQISTATMIHLLIYRLKFAVPPDAANSQCVKFSADSANFLYYCTAIFCTCAFGLMDEDQLVAKNRILKQFRPFDFIISQRIEQKSLINWPELTGKHYKFWFSRYQKRK</sequence>
<dbReference type="KEGG" id="cbr:CBG_06161"/>
<name>A8X0S3_CAEBR</name>
<gene>
    <name evidence="4" type="primary">srh-27</name>
    <name evidence="2" type="synonym">Cbr-srh-27</name>
    <name evidence="4" type="ORF">CBG06161</name>
    <name evidence="2" type="ORF">CBG_06161</name>
</gene>
<keyword evidence="3" id="KW-1185">Reference proteome</keyword>
<feature type="transmembrane region" description="Helical" evidence="1">
    <location>
        <begin position="429"/>
        <end position="453"/>
    </location>
</feature>
<feature type="transmembrane region" description="Helical" evidence="1">
    <location>
        <begin position="42"/>
        <end position="60"/>
    </location>
</feature>
<evidence type="ECO:0000313" key="2">
    <source>
        <dbReference type="EMBL" id="CAP26233.1"/>
    </source>
</evidence>
<feature type="transmembrane region" description="Helical" evidence="1">
    <location>
        <begin position="267"/>
        <end position="292"/>
    </location>
</feature>
<dbReference type="Proteomes" id="UP000008549">
    <property type="component" value="Unassembled WGS sequence"/>
</dbReference>
<dbReference type="FunCoup" id="A8X0S3">
    <property type="interactions" value="775"/>
</dbReference>
<dbReference type="HOGENOM" id="CLU_436962_0_0_1"/>
<dbReference type="GeneID" id="8575397"/>
<feature type="transmembrane region" description="Helical" evidence="1">
    <location>
        <begin position="72"/>
        <end position="95"/>
    </location>
</feature>
<dbReference type="RefSeq" id="XP_002633400.1">
    <property type="nucleotide sequence ID" value="XM_002633354.1"/>
</dbReference>
<dbReference type="WormBase" id="CBG06161">
    <property type="protein sequence ID" value="CBP49417"/>
    <property type="gene ID" value="WBGene00028475"/>
    <property type="gene designation" value="Cbr-srh-27"/>
</dbReference>
<feature type="transmembrane region" description="Helical" evidence="1">
    <location>
        <begin position="115"/>
        <end position="139"/>
    </location>
</feature>
<dbReference type="PANTHER" id="PTHR46891:SF10">
    <property type="entry name" value="SERPENTINE RECEPTOR, CLASS H"/>
    <property type="match status" value="1"/>
</dbReference>
<dbReference type="Pfam" id="PF10318">
    <property type="entry name" value="7TM_GPCR_Srh"/>
    <property type="match status" value="2"/>
</dbReference>
<keyword evidence="1" id="KW-0472">Membrane</keyword>
<dbReference type="InParanoid" id="A8X0S3"/>
<dbReference type="EMBL" id="HE600986">
    <property type="protein sequence ID" value="CAP26233.1"/>
    <property type="molecule type" value="Genomic_DNA"/>
</dbReference>
<proteinExistence type="predicted"/>
<keyword evidence="1" id="KW-1133">Transmembrane helix</keyword>